<gene>
    <name evidence="1" type="ORF">BOW51_03525</name>
</gene>
<organism evidence="1 2">
    <name type="scientific">Solemya velesiana gill symbiont</name>
    <dbReference type="NCBI Taxonomy" id="1918948"/>
    <lineage>
        <taxon>Bacteria</taxon>
        <taxon>Pseudomonadati</taxon>
        <taxon>Pseudomonadota</taxon>
        <taxon>Gammaproteobacteria</taxon>
        <taxon>sulfur-oxidizing symbionts</taxon>
    </lineage>
</organism>
<dbReference type="EMBL" id="MPRJ01000015">
    <property type="protein sequence ID" value="OOZ37198.1"/>
    <property type="molecule type" value="Genomic_DNA"/>
</dbReference>
<evidence type="ECO:0000313" key="2">
    <source>
        <dbReference type="Proteomes" id="UP000190896"/>
    </source>
</evidence>
<comment type="caution">
    <text evidence="1">The sequence shown here is derived from an EMBL/GenBank/DDBJ whole genome shotgun (WGS) entry which is preliminary data.</text>
</comment>
<reference evidence="1 2" key="1">
    <citation type="submission" date="2016-11" db="EMBL/GenBank/DDBJ databases">
        <title>Mixed transmission modes and dynamic genome evolution in an obligate animal-bacterial symbiosis.</title>
        <authorList>
            <person name="Russell S.L."/>
            <person name="Corbett-Detig R.B."/>
            <person name="Cavanaugh C.M."/>
        </authorList>
    </citation>
    <scope>NUCLEOTIDE SEQUENCE [LARGE SCALE GENOMIC DNA]</scope>
    <source>
        <strain evidence="1">Se-Cadez</strain>
    </source>
</reference>
<dbReference type="Proteomes" id="UP000190896">
    <property type="component" value="Unassembled WGS sequence"/>
</dbReference>
<evidence type="ECO:0000313" key="1">
    <source>
        <dbReference type="EMBL" id="OOZ37198.1"/>
    </source>
</evidence>
<sequence length="239" mass="27258">MSADEQVMRHYTLVCTNRDDPDGFARVNRLMADVFGDFLPDWCSPAASEGVDAGIISSGTGTTQVKSLGFSEIERLLKRSLQSLEFEQGLVSWLDSPENIDKIIFSVGSEDQPDGHVARRGWDEKHWPELVQKVLDRAVAGIRKTGAVQRNKRIFSFIRHFMRLRHDLKLAYQAHKVMADIRLLTKPEDIELSRGNGTLNEFVLREELQSEKRKIRNHVILKADWRGSTAITSQLREKT</sequence>
<name>A0A1T2KWG2_9GAMM</name>
<dbReference type="RefSeq" id="WP_078486140.1">
    <property type="nucleotide sequence ID" value="NZ_MPRJ01000015.1"/>
</dbReference>
<dbReference type="AlphaFoldDB" id="A0A1T2KWG2"/>
<accession>A0A1T2KWG2</accession>
<proteinExistence type="predicted"/>
<protein>
    <submittedName>
        <fullName evidence="1">Uncharacterized protein</fullName>
    </submittedName>
</protein>
<keyword evidence="2" id="KW-1185">Reference proteome</keyword>